<organism evidence="1">
    <name type="scientific">Eremomyces bilateralis CBS 781.70</name>
    <dbReference type="NCBI Taxonomy" id="1392243"/>
    <lineage>
        <taxon>Eukaryota</taxon>
        <taxon>Fungi</taxon>
        <taxon>Dikarya</taxon>
        <taxon>Ascomycota</taxon>
        <taxon>Pezizomycotina</taxon>
        <taxon>Dothideomycetes</taxon>
        <taxon>Dothideomycetes incertae sedis</taxon>
        <taxon>Eremomycetales</taxon>
        <taxon>Eremomycetaceae</taxon>
        <taxon>Eremomyces</taxon>
    </lineage>
</organism>
<evidence type="ECO:0000313" key="3">
    <source>
        <dbReference type="RefSeq" id="XP_033534327.1"/>
    </source>
</evidence>
<sequence length="151" mass="16761">MGIIESGFLQIADLSLALAFRHQEGELYPRRASHPQSRMHSLHCERLRGAIPVHGARSTVTQTKLNTLVNINVFSLLQELRIDSFEHLIQLMGCGRPLSSIATRPSPVEVSGAILLEVRTYQCLIIPIYTNLKGVSRVPRAVDGPGRARQK</sequence>
<gene>
    <name evidence="1 3" type="ORF">P152DRAFT_458510</name>
</gene>
<accession>A0A6G1G462</accession>
<protein>
    <submittedName>
        <fullName evidence="1 3">Uncharacterized protein</fullName>
    </submittedName>
</protein>
<dbReference type="GeneID" id="54420052"/>
<proteinExistence type="predicted"/>
<name>A0A6G1G462_9PEZI</name>
<keyword evidence="2" id="KW-1185">Reference proteome</keyword>
<reference evidence="3" key="3">
    <citation type="submission" date="2025-04" db="UniProtKB">
        <authorList>
            <consortium name="RefSeq"/>
        </authorList>
    </citation>
    <scope>IDENTIFICATION</scope>
    <source>
        <strain evidence="3">CBS 781.70</strain>
    </source>
</reference>
<dbReference type="RefSeq" id="XP_033534327.1">
    <property type="nucleotide sequence ID" value="XM_033679482.1"/>
</dbReference>
<dbReference type="Proteomes" id="UP000504638">
    <property type="component" value="Unplaced"/>
</dbReference>
<dbReference type="EMBL" id="ML975157">
    <property type="protein sequence ID" value="KAF1812696.1"/>
    <property type="molecule type" value="Genomic_DNA"/>
</dbReference>
<dbReference type="AlphaFoldDB" id="A0A6G1G462"/>
<evidence type="ECO:0000313" key="1">
    <source>
        <dbReference type="EMBL" id="KAF1812696.1"/>
    </source>
</evidence>
<evidence type="ECO:0000313" key="2">
    <source>
        <dbReference type="Proteomes" id="UP000504638"/>
    </source>
</evidence>
<reference evidence="3" key="2">
    <citation type="submission" date="2020-04" db="EMBL/GenBank/DDBJ databases">
        <authorList>
            <consortium name="NCBI Genome Project"/>
        </authorList>
    </citation>
    <scope>NUCLEOTIDE SEQUENCE</scope>
    <source>
        <strain evidence="3">CBS 781.70</strain>
    </source>
</reference>
<reference evidence="1 3" key="1">
    <citation type="submission" date="2020-01" db="EMBL/GenBank/DDBJ databases">
        <authorList>
            <consortium name="DOE Joint Genome Institute"/>
            <person name="Haridas S."/>
            <person name="Albert R."/>
            <person name="Binder M."/>
            <person name="Bloem J."/>
            <person name="Labutti K."/>
            <person name="Salamov A."/>
            <person name="Andreopoulos B."/>
            <person name="Baker S.E."/>
            <person name="Barry K."/>
            <person name="Bills G."/>
            <person name="Bluhm B.H."/>
            <person name="Cannon C."/>
            <person name="Castanera R."/>
            <person name="Culley D.E."/>
            <person name="Daum C."/>
            <person name="Ezra D."/>
            <person name="Gonzalez J.B."/>
            <person name="Henrissat B."/>
            <person name="Kuo A."/>
            <person name="Liang C."/>
            <person name="Lipzen A."/>
            <person name="Lutzoni F."/>
            <person name="Magnuson J."/>
            <person name="Mondo S."/>
            <person name="Nolan M."/>
            <person name="Ohm R."/>
            <person name="Pangilinan J."/>
            <person name="Park H.-J."/>
            <person name="Ramirez L."/>
            <person name="Alfaro M."/>
            <person name="Sun H."/>
            <person name="Tritt A."/>
            <person name="Yoshinaga Y."/>
            <person name="Zwiers L.-H."/>
            <person name="Turgeon B.G."/>
            <person name="Goodwin S.B."/>
            <person name="Spatafora J.W."/>
            <person name="Crous P.W."/>
            <person name="Grigoriev I.V."/>
        </authorList>
    </citation>
    <scope>NUCLEOTIDE SEQUENCE</scope>
    <source>
        <strain evidence="1 3">CBS 781.70</strain>
    </source>
</reference>